<evidence type="ECO:0000313" key="1">
    <source>
        <dbReference type="EMBL" id="KHJ30832.1"/>
    </source>
</evidence>
<accession>A0A0B1NWW7</accession>
<dbReference type="OMA" id="AKNVHPA"/>
<evidence type="ECO:0000313" key="2">
    <source>
        <dbReference type="Proteomes" id="UP000030854"/>
    </source>
</evidence>
<dbReference type="HOGENOM" id="CLU_018153_2_1_1"/>
<keyword evidence="2" id="KW-1185">Reference proteome</keyword>
<name>A0A0B1NWW7_UNCNE</name>
<sequence length="291" mass="31261">MYNVLAGTYVLQGVDVLNSLVHSTSTLEKKEGLAPDLIDIDAIESAINQNHSPDIEMIDEEIDRLIVIGLESSRWVTKAPTISEKDSTPFIYAVDKPKSADRIDSPISFPTQVVQEQSYTPPTSEEPVVVDLCISQASSITSLTNMSRVAPTVTENTKTLTCPLELLAGVEAEKRRIPQIAANIEACIVAINIVEAALATLDTGSQNNFVVSLKVYLRSAIAHFLRSGTAATTGSYPAVPIIKNAAKNVHPAKFNTFQAAQNKAGVTWATIAQKGHQKSPAIAGLRQNVPT</sequence>
<gene>
    <name evidence="1" type="ORF">EV44_g4082</name>
</gene>
<protein>
    <submittedName>
        <fullName evidence="1">Putative eka-like protein</fullName>
    </submittedName>
</protein>
<organism evidence="1 2">
    <name type="scientific">Uncinula necator</name>
    <name type="common">Grape powdery mildew</name>
    <dbReference type="NCBI Taxonomy" id="52586"/>
    <lineage>
        <taxon>Eukaryota</taxon>
        <taxon>Fungi</taxon>
        <taxon>Dikarya</taxon>
        <taxon>Ascomycota</taxon>
        <taxon>Pezizomycotina</taxon>
        <taxon>Leotiomycetes</taxon>
        <taxon>Erysiphales</taxon>
        <taxon>Erysiphaceae</taxon>
        <taxon>Erysiphe</taxon>
    </lineage>
</organism>
<dbReference type="AlphaFoldDB" id="A0A0B1NWW7"/>
<proteinExistence type="predicted"/>
<dbReference type="EMBL" id="JNVN01003553">
    <property type="protein sequence ID" value="KHJ30832.1"/>
    <property type="molecule type" value="Genomic_DNA"/>
</dbReference>
<comment type="caution">
    <text evidence="1">The sequence shown here is derived from an EMBL/GenBank/DDBJ whole genome shotgun (WGS) entry which is preliminary data.</text>
</comment>
<dbReference type="Proteomes" id="UP000030854">
    <property type="component" value="Unassembled WGS sequence"/>
</dbReference>
<reference evidence="1 2" key="1">
    <citation type="journal article" date="2014" name="BMC Genomics">
        <title>Adaptive genomic structural variation in the grape powdery mildew pathogen, Erysiphe necator.</title>
        <authorList>
            <person name="Jones L."/>
            <person name="Riaz S."/>
            <person name="Morales-Cruz A."/>
            <person name="Amrine K.C."/>
            <person name="McGuire B."/>
            <person name="Gubler W.D."/>
            <person name="Walker M.A."/>
            <person name="Cantu D."/>
        </authorList>
    </citation>
    <scope>NUCLEOTIDE SEQUENCE [LARGE SCALE GENOMIC DNA]</scope>
    <source>
        <strain evidence="2">c</strain>
    </source>
</reference>